<comment type="caution">
    <text evidence="1">The sequence shown here is derived from an EMBL/GenBank/DDBJ whole genome shotgun (WGS) entry which is preliminary data.</text>
</comment>
<protein>
    <recommendedName>
        <fullName evidence="3">Sensor histidine kinase NatK C-terminal domain-containing protein</fullName>
    </recommendedName>
</protein>
<reference evidence="2" key="1">
    <citation type="journal article" date="2019" name="Int. J. Syst. Evol. Microbiol.">
        <title>The Global Catalogue of Microorganisms (GCM) 10K type strain sequencing project: providing services to taxonomists for standard genome sequencing and annotation.</title>
        <authorList>
            <consortium name="The Broad Institute Genomics Platform"/>
            <consortium name="The Broad Institute Genome Sequencing Center for Infectious Disease"/>
            <person name="Wu L."/>
            <person name="Ma J."/>
        </authorList>
    </citation>
    <scope>NUCLEOTIDE SEQUENCE [LARGE SCALE GENOMIC DNA]</scope>
    <source>
        <strain evidence="2">NBRC 108730</strain>
    </source>
</reference>
<accession>A0ABQ6JFC4</accession>
<dbReference type="Proteomes" id="UP001157017">
    <property type="component" value="Unassembled WGS sequence"/>
</dbReference>
<evidence type="ECO:0000313" key="1">
    <source>
        <dbReference type="EMBL" id="GMA86907.1"/>
    </source>
</evidence>
<proteinExistence type="predicted"/>
<keyword evidence="2" id="KW-1185">Reference proteome</keyword>
<sequence length="66" mass="6683">MVLAHVGGDLVLRAVNPLRPAAATTSGTGLGLVGVVERARLLGGHAVHGVTGDGCFVVEVTVPWRV</sequence>
<evidence type="ECO:0008006" key="3">
    <source>
        <dbReference type="Google" id="ProtNLM"/>
    </source>
</evidence>
<dbReference type="InterPro" id="IPR036890">
    <property type="entry name" value="HATPase_C_sf"/>
</dbReference>
<gene>
    <name evidence="1" type="ORF">GCM10025868_21570</name>
</gene>
<evidence type="ECO:0000313" key="2">
    <source>
        <dbReference type="Proteomes" id="UP001157017"/>
    </source>
</evidence>
<dbReference type="Gene3D" id="3.30.565.10">
    <property type="entry name" value="Histidine kinase-like ATPase, C-terminal domain"/>
    <property type="match status" value="1"/>
</dbReference>
<name>A0ABQ6JFC4_9ACTN</name>
<dbReference type="EMBL" id="BSUZ01000001">
    <property type="protein sequence ID" value="GMA86907.1"/>
    <property type="molecule type" value="Genomic_DNA"/>
</dbReference>
<organism evidence="1 2">
    <name type="scientific">Angustibacter aerolatus</name>
    <dbReference type="NCBI Taxonomy" id="1162965"/>
    <lineage>
        <taxon>Bacteria</taxon>
        <taxon>Bacillati</taxon>
        <taxon>Actinomycetota</taxon>
        <taxon>Actinomycetes</taxon>
        <taxon>Kineosporiales</taxon>
        <taxon>Kineosporiaceae</taxon>
    </lineage>
</organism>